<comment type="catalytic activity">
    <reaction evidence="17">
        <text>(6S)-5,6,7,8-tetrahydrofolyl-(gamma-L-Glu)(n) + L-glutamate + ATP = (6S)-5,6,7,8-tetrahydrofolyl-(gamma-L-Glu)(n+1) + ADP + phosphate + H(+)</text>
        <dbReference type="Rhea" id="RHEA:10580"/>
        <dbReference type="Rhea" id="RHEA-COMP:14738"/>
        <dbReference type="Rhea" id="RHEA-COMP:14740"/>
        <dbReference type="ChEBI" id="CHEBI:15378"/>
        <dbReference type="ChEBI" id="CHEBI:29985"/>
        <dbReference type="ChEBI" id="CHEBI:30616"/>
        <dbReference type="ChEBI" id="CHEBI:43474"/>
        <dbReference type="ChEBI" id="CHEBI:141005"/>
        <dbReference type="ChEBI" id="CHEBI:456216"/>
        <dbReference type="EC" id="6.3.2.17"/>
    </reaction>
</comment>
<comment type="catalytic activity">
    <reaction evidence="18">
        <text>10-formyltetrahydrofolyl-(gamma-L-Glu)(n) + L-glutamate + ATP = 10-formyltetrahydrofolyl-(gamma-L-Glu)(n+1) + ADP + phosphate + H(+)</text>
        <dbReference type="Rhea" id="RHEA:51904"/>
        <dbReference type="Rhea" id="RHEA-COMP:13088"/>
        <dbReference type="Rhea" id="RHEA-COMP:14300"/>
        <dbReference type="ChEBI" id="CHEBI:15378"/>
        <dbReference type="ChEBI" id="CHEBI:29985"/>
        <dbReference type="ChEBI" id="CHEBI:30616"/>
        <dbReference type="ChEBI" id="CHEBI:43474"/>
        <dbReference type="ChEBI" id="CHEBI:134413"/>
        <dbReference type="ChEBI" id="CHEBI:456216"/>
        <dbReference type="EC" id="6.3.2.17"/>
    </reaction>
</comment>
<evidence type="ECO:0000256" key="10">
    <source>
        <dbReference type="ARBA" id="ARBA00022741"/>
    </source>
</evidence>
<keyword evidence="10 21" id="KW-0547">Nucleotide-binding</keyword>
<comment type="pathway">
    <text evidence="3">Cofactor biosynthesis; tetrahydrofolylpolyglutamate biosynthesis.</text>
</comment>
<dbReference type="NCBIfam" id="TIGR01499">
    <property type="entry name" value="folC"/>
    <property type="match status" value="1"/>
</dbReference>
<protein>
    <recommendedName>
        <fullName evidence="7">Dihydrofolate synthase/folylpolyglutamate synthase</fullName>
        <ecNumber evidence="5">6.3.2.12</ecNumber>
        <ecNumber evidence="6">6.3.2.17</ecNumber>
    </recommendedName>
    <alternativeName>
        <fullName evidence="16">Folylpoly-gamma-glutamate synthetase-dihydrofolate synthetase</fullName>
    </alternativeName>
    <alternativeName>
        <fullName evidence="14">Folylpolyglutamate synthetase</fullName>
    </alternativeName>
    <alternativeName>
        <fullName evidence="15">Tetrahydrofolylpolyglutamate synthase</fullName>
    </alternativeName>
</protein>
<dbReference type="RefSeq" id="WP_345241541.1">
    <property type="nucleotide sequence ID" value="NZ_BAABHD010000012.1"/>
</dbReference>
<comment type="catalytic activity">
    <reaction evidence="20">
        <text>7,8-dihydropteroate + L-glutamate + ATP = 7,8-dihydrofolate + ADP + phosphate + H(+)</text>
        <dbReference type="Rhea" id="RHEA:23584"/>
        <dbReference type="ChEBI" id="CHEBI:15378"/>
        <dbReference type="ChEBI" id="CHEBI:17839"/>
        <dbReference type="ChEBI" id="CHEBI:29985"/>
        <dbReference type="ChEBI" id="CHEBI:30616"/>
        <dbReference type="ChEBI" id="CHEBI:43474"/>
        <dbReference type="ChEBI" id="CHEBI:57451"/>
        <dbReference type="ChEBI" id="CHEBI:456216"/>
        <dbReference type="EC" id="6.3.2.12"/>
    </reaction>
</comment>
<evidence type="ECO:0000256" key="4">
    <source>
        <dbReference type="ARBA" id="ARBA00008276"/>
    </source>
</evidence>
<dbReference type="PROSITE" id="PS01012">
    <property type="entry name" value="FOLYLPOLYGLU_SYNT_2"/>
    <property type="match status" value="1"/>
</dbReference>
<dbReference type="PIRSF" id="PIRSF001563">
    <property type="entry name" value="Folylpolyglu_synth"/>
    <property type="match status" value="1"/>
</dbReference>
<evidence type="ECO:0000256" key="12">
    <source>
        <dbReference type="ARBA" id="ARBA00022842"/>
    </source>
</evidence>
<evidence type="ECO:0000256" key="1">
    <source>
        <dbReference type="ARBA" id="ARBA00002714"/>
    </source>
</evidence>
<dbReference type="EC" id="6.3.2.17" evidence="6"/>
<organism evidence="24 25">
    <name type="scientific">Nibrella saemangeumensis</name>
    <dbReference type="NCBI Taxonomy" id="1084526"/>
    <lineage>
        <taxon>Bacteria</taxon>
        <taxon>Pseudomonadati</taxon>
        <taxon>Bacteroidota</taxon>
        <taxon>Cytophagia</taxon>
        <taxon>Cytophagales</taxon>
        <taxon>Spirosomataceae</taxon>
        <taxon>Nibrella</taxon>
    </lineage>
</organism>
<proteinExistence type="inferred from homology"/>
<dbReference type="PANTHER" id="PTHR11136:SF0">
    <property type="entry name" value="DIHYDROFOLATE SYNTHETASE-RELATED"/>
    <property type="match status" value="1"/>
</dbReference>
<evidence type="ECO:0000256" key="6">
    <source>
        <dbReference type="ARBA" id="ARBA00013025"/>
    </source>
</evidence>
<dbReference type="Proteomes" id="UP001501175">
    <property type="component" value="Unassembled WGS sequence"/>
</dbReference>
<feature type="domain" description="Mur ligase C-terminal" evidence="22">
    <location>
        <begin position="303"/>
        <end position="420"/>
    </location>
</feature>
<evidence type="ECO:0000256" key="19">
    <source>
        <dbReference type="ARBA" id="ARBA00049035"/>
    </source>
</evidence>
<comment type="caution">
    <text evidence="24">The sequence shown here is derived from an EMBL/GenBank/DDBJ whole genome shotgun (WGS) entry which is preliminary data.</text>
</comment>
<dbReference type="InterPro" id="IPR036615">
    <property type="entry name" value="Mur_ligase_C_dom_sf"/>
</dbReference>
<dbReference type="Pfam" id="PF02875">
    <property type="entry name" value="Mur_ligase_C"/>
    <property type="match status" value="1"/>
</dbReference>
<dbReference type="InterPro" id="IPR004101">
    <property type="entry name" value="Mur_ligase_C"/>
</dbReference>
<evidence type="ECO:0000256" key="17">
    <source>
        <dbReference type="ARBA" id="ARBA00047493"/>
    </source>
</evidence>
<comment type="similarity">
    <text evidence="4 21">Belongs to the folylpolyglutamate synthase family.</text>
</comment>
<evidence type="ECO:0000259" key="22">
    <source>
        <dbReference type="Pfam" id="PF02875"/>
    </source>
</evidence>
<evidence type="ECO:0000313" key="25">
    <source>
        <dbReference type="Proteomes" id="UP001501175"/>
    </source>
</evidence>
<dbReference type="Pfam" id="PF08245">
    <property type="entry name" value="Mur_ligase_M"/>
    <property type="match status" value="1"/>
</dbReference>
<evidence type="ECO:0000259" key="23">
    <source>
        <dbReference type="Pfam" id="PF08245"/>
    </source>
</evidence>
<dbReference type="Gene3D" id="3.40.1190.10">
    <property type="entry name" value="Mur-like, catalytic domain"/>
    <property type="match status" value="1"/>
</dbReference>
<comment type="function">
    <text evidence="1">Functions in two distinct reactions of the de novo folate biosynthetic pathway. Catalyzes the addition of a glutamate residue to dihydropteroate (7,8-dihydropteroate or H2Pte) to form dihydrofolate (7,8-dihydrofolate monoglutamate or H2Pte-Glu). Also catalyzes successive additions of L-glutamate to tetrahydrofolate or 10-formyltetrahydrofolate or 5,10-methylenetetrahydrofolate, leading to folylpolyglutamate derivatives.</text>
</comment>
<comment type="pathway">
    <text evidence="2">Cofactor biosynthesis; tetrahydrofolate biosynthesis; 7,8-dihydrofolate from 2-amino-4-hydroxy-6-hydroxymethyl-7,8-dihydropteridine diphosphate and 4-aminobenzoate: step 2/2.</text>
</comment>
<dbReference type="InterPro" id="IPR036565">
    <property type="entry name" value="Mur-like_cat_sf"/>
</dbReference>
<dbReference type="EC" id="6.3.2.12" evidence="5"/>
<evidence type="ECO:0000313" key="24">
    <source>
        <dbReference type="EMBL" id="GAA4450751.1"/>
    </source>
</evidence>
<evidence type="ECO:0000256" key="21">
    <source>
        <dbReference type="PIRNR" id="PIRNR001563"/>
    </source>
</evidence>
<name>A0ABP8MJZ1_9BACT</name>
<evidence type="ECO:0000256" key="5">
    <source>
        <dbReference type="ARBA" id="ARBA00013023"/>
    </source>
</evidence>
<keyword evidence="12" id="KW-0460">Magnesium</keyword>
<keyword evidence="8 21" id="KW-0436">Ligase</keyword>
<sequence length="430" mass="47420">MQYSEALAYLYDRLPVFHRIGARAIKPGLDNIEKLCAALGQPHTRFKAIHVAGTNGKGSTSHMLAAIYQTAGYTVGLYTSPHLKSFTERIRLNGHPIPEEDVAQFVTRYQNLIEEVNPSFFEVTVAMTFEYFARQAVDIAVIEVGLGGRLDSTNIIKPVLSVITNIGWDHMDLLGDTLGQIAFEKAGIIKAQVPVVIGEKHSETEAVFRSKAEQEQAAVYFAQERYDITDQGIQAGKRQIQVLERSTYGQPMRFELDLLGHYQLHNLPAVLQSVSLLQHTFPVTDEQLQTALGSVTRLTGLKGRWQVLRQHPYVVADTAHNKPGIQSLLEMIQGIPHRQLHLVIGFVQDKDIESVLALLPKTAKYYLCQAHTPRALSADDLYQKATGAALQGQVFPDVNDALAAAVAAASAEDLIIVTGSTYVVAELQDL</sequence>
<reference evidence="25" key="1">
    <citation type="journal article" date="2019" name="Int. J. Syst. Evol. Microbiol.">
        <title>The Global Catalogue of Microorganisms (GCM) 10K type strain sequencing project: providing services to taxonomists for standard genome sequencing and annotation.</title>
        <authorList>
            <consortium name="The Broad Institute Genomics Platform"/>
            <consortium name="The Broad Institute Genome Sequencing Center for Infectious Disease"/>
            <person name="Wu L."/>
            <person name="Ma J."/>
        </authorList>
    </citation>
    <scope>NUCLEOTIDE SEQUENCE [LARGE SCALE GENOMIC DNA]</scope>
    <source>
        <strain evidence="25">JCM 17927</strain>
    </source>
</reference>
<evidence type="ECO:0000256" key="9">
    <source>
        <dbReference type="ARBA" id="ARBA00022723"/>
    </source>
</evidence>
<dbReference type="InterPro" id="IPR001645">
    <property type="entry name" value="Folylpolyglutamate_synth"/>
</dbReference>
<evidence type="ECO:0000256" key="11">
    <source>
        <dbReference type="ARBA" id="ARBA00022840"/>
    </source>
</evidence>
<evidence type="ECO:0000256" key="18">
    <source>
        <dbReference type="ARBA" id="ARBA00047808"/>
    </source>
</evidence>
<accession>A0ABP8MJZ1</accession>
<feature type="domain" description="Mur ligase central" evidence="23">
    <location>
        <begin position="51"/>
        <end position="271"/>
    </location>
</feature>
<keyword evidence="9" id="KW-0479">Metal-binding</keyword>
<dbReference type="InterPro" id="IPR013221">
    <property type="entry name" value="Mur_ligase_cen"/>
</dbReference>
<dbReference type="EMBL" id="BAABHD010000012">
    <property type="protein sequence ID" value="GAA4450751.1"/>
    <property type="molecule type" value="Genomic_DNA"/>
</dbReference>
<evidence type="ECO:0000256" key="8">
    <source>
        <dbReference type="ARBA" id="ARBA00022598"/>
    </source>
</evidence>
<dbReference type="SUPFAM" id="SSF53244">
    <property type="entry name" value="MurD-like peptide ligases, peptide-binding domain"/>
    <property type="match status" value="1"/>
</dbReference>
<dbReference type="SUPFAM" id="SSF53623">
    <property type="entry name" value="MurD-like peptide ligases, catalytic domain"/>
    <property type="match status" value="1"/>
</dbReference>
<dbReference type="InterPro" id="IPR018109">
    <property type="entry name" value="Folylpolyglutamate_synth_CS"/>
</dbReference>
<keyword evidence="13" id="KW-0289">Folate biosynthesis</keyword>
<keyword evidence="11 21" id="KW-0067">ATP-binding</keyword>
<keyword evidence="25" id="KW-1185">Reference proteome</keyword>
<evidence type="ECO:0000256" key="20">
    <source>
        <dbReference type="ARBA" id="ARBA00049161"/>
    </source>
</evidence>
<evidence type="ECO:0000256" key="2">
    <source>
        <dbReference type="ARBA" id="ARBA00004799"/>
    </source>
</evidence>
<comment type="catalytic activity">
    <reaction evidence="19">
        <text>(6R)-5,10-methylenetetrahydrofolyl-(gamma-L-Glu)(n) + L-glutamate + ATP = (6R)-5,10-methylenetetrahydrofolyl-(gamma-L-Glu)(n+1) + ADP + phosphate + H(+)</text>
        <dbReference type="Rhea" id="RHEA:51912"/>
        <dbReference type="Rhea" id="RHEA-COMP:13257"/>
        <dbReference type="Rhea" id="RHEA-COMP:13258"/>
        <dbReference type="ChEBI" id="CHEBI:15378"/>
        <dbReference type="ChEBI" id="CHEBI:29985"/>
        <dbReference type="ChEBI" id="CHEBI:30616"/>
        <dbReference type="ChEBI" id="CHEBI:43474"/>
        <dbReference type="ChEBI" id="CHEBI:136572"/>
        <dbReference type="ChEBI" id="CHEBI:456216"/>
        <dbReference type="EC" id="6.3.2.17"/>
    </reaction>
</comment>
<evidence type="ECO:0000256" key="3">
    <source>
        <dbReference type="ARBA" id="ARBA00005150"/>
    </source>
</evidence>
<evidence type="ECO:0000256" key="14">
    <source>
        <dbReference type="ARBA" id="ARBA00030048"/>
    </source>
</evidence>
<evidence type="ECO:0000256" key="7">
    <source>
        <dbReference type="ARBA" id="ARBA00019357"/>
    </source>
</evidence>
<evidence type="ECO:0000256" key="16">
    <source>
        <dbReference type="ARBA" id="ARBA00032510"/>
    </source>
</evidence>
<evidence type="ECO:0000256" key="13">
    <source>
        <dbReference type="ARBA" id="ARBA00022909"/>
    </source>
</evidence>
<gene>
    <name evidence="24" type="ORF">GCM10023189_11840</name>
</gene>
<dbReference type="Gene3D" id="3.90.190.20">
    <property type="entry name" value="Mur ligase, C-terminal domain"/>
    <property type="match status" value="1"/>
</dbReference>
<evidence type="ECO:0000256" key="15">
    <source>
        <dbReference type="ARBA" id="ARBA00030592"/>
    </source>
</evidence>
<dbReference type="PANTHER" id="PTHR11136">
    <property type="entry name" value="FOLYLPOLYGLUTAMATE SYNTHASE-RELATED"/>
    <property type="match status" value="1"/>
</dbReference>